<proteinExistence type="predicted"/>
<evidence type="ECO:0000313" key="3">
    <source>
        <dbReference type="EMBL" id="KAK7450626.1"/>
    </source>
</evidence>
<accession>A0ABR1J841</accession>
<dbReference type="EMBL" id="JBANRG010000033">
    <property type="protein sequence ID" value="KAK7450626.1"/>
    <property type="molecule type" value="Genomic_DNA"/>
</dbReference>
<sequence>METIKELFRTPNELAKFAAAFENPERIASVLKAFPSSQDLDRAVFLTKKGWLRSARSSLNIIFESLDSPRISPTQRQTQESTTTNEAFVDDPLSISEGDGDEAFDQLAALLREFDSSSITPTFMPPTLEPHYISLEGDVSTFCVVKIIIPVIMVMNALLVYRKRKERLSLRSQAMAKGSKTYVDHMIMLHYGDGDFKGSPIVIHEEKIYGAMADWQRWMHFQDDEYYVLGNRFPNLRKMIPQIRKYVFQHKVVYTMMSDAELHVGAIWGRCKEWSSGKNSKMVPEYGYSGHRKKARHACRVIVGHTFSADDRRKWTGRQVLALLCFLALKDLSML</sequence>
<feature type="region of interest" description="Disordered" evidence="1">
    <location>
        <begin position="71"/>
        <end position="92"/>
    </location>
</feature>
<name>A0ABR1J841_9AGAR</name>
<evidence type="ECO:0000256" key="2">
    <source>
        <dbReference type="SAM" id="Phobius"/>
    </source>
</evidence>
<keyword evidence="2" id="KW-0472">Membrane</keyword>
<reference evidence="3 4" key="1">
    <citation type="submission" date="2024-01" db="EMBL/GenBank/DDBJ databases">
        <title>A draft genome for the cacao thread blight pathogen Marasmiellus scandens.</title>
        <authorList>
            <person name="Baruah I.K."/>
            <person name="Leung J."/>
            <person name="Bukari Y."/>
            <person name="Amoako-Attah I."/>
            <person name="Meinhardt L.W."/>
            <person name="Bailey B.A."/>
            <person name="Cohen S.P."/>
        </authorList>
    </citation>
    <scope>NUCLEOTIDE SEQUENCE [LARGE SCALE GENOMIC DNA]</scope>
    <source>
        <strain evidence="3 4">GH-19</strain>
    </source>
</reference>
<feature type="compositionally biased region" description="Polar residues" evidence="1">
    <location>
        <begin position="71"/>
        <end position="86"/>
    </location>
</feature>
<comment type="caution">
    <text evidence="3">The sequence shown here is derived from an EMBL/GenBank/DDBJ whole genome shotgun (WGS) entry which is preliminary data.</text>
</comment>
<keyword evidence="2" id="KW-1133">Transmembrane helix</keyword>
<protein>
    <submittedName>
        <fullName evidence="3">Uncharacterized protein</fullName>
    </submittedName>
</protein>
<evidence type="ECO:0000313" key="4">
    <source>
        <dbReference type="Proteomes" id="UP001498398"/>
    </source>
</evidence>
<evidence type="ECO:0000256" key="1">
    <source>
        <dbReference type="SAM" id="MobiDB-lite"/>
    </source>
</evidence>
<keyword evidence="4" id="KW-1185">Reference proteome</keyword>
<dbReference type="Proteomes" id="UP001498398">
    <property type="component" value="Unassembled WGS sequence"/>
</dbReference>
<feature type="transmembrane region" description="Helical" evidence="2">
    <location>
        <begin position="139"/>
        <end position="161"/>
    </location>
</feature>
<organism evidence="3 4">
    <name type="scientific">Marasmiellus scandens</name>
    <dbReference type="NCBI Taxonomy" id="2682957"/>
    <lineage>
        <taxon>Eukaryota</taxon>
        <taxon>Fungi</taxon>
        <taxon>Dikarya</taxon>
        <taxon>Basidiomycota</taxon>
        <taxon>Agaricomycotina</taxon>
        <taxon>Agaricomycetes</taxon>
        <taxon>Agaricomycetidae</taxon>
        <taxon>Agaricales</taxon>
        <taxon>Marasmiineae</taxon>
        <taxon>Omphalotaceae</taxon>
        <taxon>Marasmiellus</taxon>
    </lineage>
</organism>
<keyword evidence="2" id="KW-0812">Transmembrane</keyword>
<gene>
    <name evidence="3" type="ORF">VKT23_012936</name>
</gene>